<dbReference type="PANTHER" id="PTHR33993">
    <property type="entry name" value="GLYOXALASE-RELATED"/>
    <property type="match status" value="1"/>
</dbReference>
<dbReference type="PROSITE" id="PS51819">
    <property type="entry name" value="VOC"/>
    <property type="match status" value="2"/>
</dbReference>
<proteinExistence type="predicted"/>
<feature type="domain" description="VOC" evidence="1">
    <location>
        <begin position="11"/>
        <end position="128"/>
    </location>
</feature>
<keyword evidence="3" id="KW-1185">Reference proteome</keyword>
<name>A0A5D0U678_9ACTN</name>
<accession>A0A5D0U678</accession>
<dbReference type="InterPro" id="IPR029068">
    <property type="entry name" value="Glyas_Bleomycin-R_OHBP_Dase"/>
</dbReference>
<dbReference type="InterPro" id="IPR004360">
    <property type="entry name" value="Glyas_Fos-R_dOase_dom"/>
</dbReference>
<dbReference type="AlphaFoldDB" id="A0A5D0U678"/>
<dbReference type="OrthoDB" id="9793039at2"/>
<feature type="domain" description="VOC" evidence="1">
    <location>
        <begin position="142"/>
        <end position="257"/>
    </location>
</feature>
<evidence type="ECO:0000313" key="3">
    <source>
        <dbReference type="Proteomes" id="UP000322634"/>
    </source>
</evidence>
<evidence type="ECO:0000259" key="1">
    <source>
        <dbReference type="PROSITE" id="PS51819"/>
    </source>
</evidence>
<reference evidence="2 3" key="1">
    <citation type="submission" date="2019-08" db="EMBL/GenBank/DDBJ databases">
        <title>Actinomadura sp. nov. CYP1-5 isolated from mountain soil.</title>
        <authorList>
            <person name="Songsumanus A."/>
            <person name="Kuncharoen N."/>
            <person name="Kudo T."/>
            <person name="Yuki M."/>
            <person name="Igarashi Y."/>
            <person name="Tanasupawat S."/>
        </authorList>
    </citation>
    <scope>NUCLEOTIDE SEQUENCE [LARGE SCALE GENOMIC DNA]</scope>
    <source>
        <strain evidence="2 3">GKU157</strain>
    </source>
</reference>
<sequence length="268" mass="29194">MPEVTGHAPGTASWAELTTPSVEASKAFYREVFGWYSYTLTVSPLGDYEIFTLGGVQGPEVTGAYALADESEPGSWTCYFRTDDVPATLDAVRAAGGRIAVEPTDVGDLGRMALCTDSQGADFALWLPFNLKGAGVIDEPNTMCWVELACPDVQDARRFYGEVFGWTPVDRSYYAPDYTNWKIGDRSVAGLVQIAEWWPRSFPPHWIPYFWVSDCDATTSRAAELGAQVHVPPVDIGPGRFSVMTDPTGARLAVITPSSRATAPHRLA</sequence>
<dbReference type="SUPFAM" id="SSF54593">
    <property type="entry name" value="Glyoxalase/Bleomycin resistance protein/Dihydroxybiphenyl dioxygenase"/>
    <property type="match status" value="2"/>
</dbReference>
<dbReference type="CDD" id="cd07247">
    <property type="entry name" value="SgaA_N_like"/>
    <property type="match status" value="2"/>
</dbReference>
<dbReference type="InterPro" id="IPR037523">
    <property type="entry name" value="VOC_core"/>
</dbReference>
<dbReference type="Proteomes" id="UP000322634">
    <property type="component" value="Unassembled WGS sequence"/>
</dbReference>
<comment type="caution">
    <text evidence="2">The sequence shown here is derived from an EMBL/GenBank/DDBJ whole genome shotgun (WGS) entry which is preliminary data.</text>
</comment>
<dbReference type="EMBL" id="VSFF01000007">
    <property type="protein sequence ID" value="TYC13908.1"/>
    <property type="molecule type" value="Genomic_DNA"/>
</dbReference>
<dbReference type="RefSeq" id="WP_148351451.1">
    <property type="nucleotide sequence ID" value="NZ_JBHSBF010000010.1"/>
</dbReference>
<protein>
    <submittedName>
        <fullName evidence="2">VOC family protein</fullName>
    </submittedName>
</protein>
<dbReference type="Pfam" id="PF00903">
    <property type="entry name" value="Glyoxalase"/>
    <property type="match status" value="2"/>
</dbReference>
<evidence type="ECO:0000313" key="2">
    <source>
        <dbReference type="EMBL" id="TYC13908.1"/>
    </source>
</evidence>
<organism evidence="2 3">
    <name type="scientific">Actinomadura syzygii</name>
    <dbReference type="NCBI Taxonomy" id="1427538"/>
    <lineage>
        <taxon>Bacteria</taxon>
        <taxon>Bacillati</taxon>
        <taxon>Actinomycetota</taxon>
        <taxon>Actinomycetes</taxon>
        <taxon>Streptosporangiales</taxon>
        <taxon>Thermomonosporaceae</taxon>
        <taxon>Actinomadura</taxon>
    </lineage>
</organism>
<dbReference type="PANTHER" id="PTHR33993:SF14">
    <property type="entry name" value="GB|AAF24581.1"/>
    <property type="match status" value="1"/>
</dbReference>
<dbReference type="Gene3D" id="3.10.180.10">
    <property type="entry name" value="2,3-Dihydroxybiphenyl 1,2-Dioxygenase, domain 1"/>
    <property type="match status" value="2"/>
</dbReference>
<gene>
    <name evidence="2" type="ORF">FXF65_19895</name>
</gene>
<dbReference type="InterPro" id="IPR052164">
    <property type="entry name" value="Anthracycline_SecMetBiosynth"/>
</dbReference>